<organism evidence="4 5">
    <name type="scientific">Streptomyces minutiscleroticus</name>
    <dbReference type="NCBI Taxonomy" id="68238"/>
    <lineage>
        <taxon>Bacteria</taxon>
        <taxon>Bacillati</taxon>
        <taxon>Actinomycetota</taxon>
        <taxon>Actinomycetes</taxon>
        <taxon>Kitasatosporales</taxon>
        <taxon>Streptomycetaceae</taxon>
        <taxon>Streptomyces</taxon>
    </lineage>
</organism>
<feature type="compositionally biased region" description="Polar residues" evidence="1">
    <location>
        <begin position="218"/>
        <end position="229"/>
    </location>
</feature>
<evidence type="ECO:0000259" key="3">
    <source>
        <dbReference type="Pfam" id="PF04213"/>
    </source>
</evidence>
<evidence type="ECO:0000313" key="5">
    <source>
        <dbReference type="Proteomes" id="UP000619244"/>
    </source>
</evidence>
<dbReference type="EMBL" id="BMVU01000023">
    <property type="protein sequence ID" value="GGX86140.1"/>
    <property type="molecule type" value="Genomic_DNA"/>
</dbReference>
<name>A0A918U3P5_9ACTN</name>
<dbReference type="Proteomes" id="UP000619244">
    <property type="component" value="Unassembled WGS sequence"/>
</dbReference>
<keyword evidence="2" id="KW-0732">Signal</keyword>
<dbReference type="Pfam" id="PF04213">
    <property type="entry name" value="HtaA"/>
    <property type="match status" value="1"/>
</dbReference>
<evidence type="ECO:0000313" key="4">
    <source>
        <dbReference type="EMBL" id="GGX86140.1"/>
    </source>
</evidence>
<sequence length="334" mass="32719">MAKRPGAVVLAAGALFALCCPGTATAQDRPGGESLPRQVTGGYVGWSAGDGETADRGLTFGVTAPAVRHSGGPARFPAVRGAAGPADGAADVELGGTARFGGTAAQPLVLAGLRLRLTGDEGVLHARTVVDGRARELALADVTVSGADSAVRADGWSWTGLAASLTEEGAKLLSSWSGTGFAAGDGLGELGLAVETEPGGDGTEAKAGAEGPAHAESPQGSPVTGSPQSPAGAEEEPTGRQDVPEPAAAVALAALAAGAEQTVTGTGFAPDAVVLVAIDGDTRYQAVAGADGRFTRSFPVYATAFAGEHTVELTAVSGGQPAAVRASFAVTAPD</sequence>
<evidence type="ECO:0000256" key="1">
    <source>
        <dbReference type="SAM" id="MobiDB-lite"/>
    </source>
</evidence>
<feature type="region of interest" description="Disordered" evidence="1">
    <location>
        <begin position="191"/>
        <end position="243"/>
    </location>
</feature>
<keyword evidence="5" id="KW-1185">Reference proteome</keyword>
<evidence type="ECO:0000256" key="2">
    <source>
        <dbReference type="SAM" id="SignalP"/>
    </source>
</evidence>
<dbReference type="AlphaFoldDB" id="A0A918U3P5"/>
<dbReference type="InterPro" id="IPR007331">
    <property type="entry name" value="Htaa"/>
</dbReference>
<reference evidence="4" key="2">
    <citation type="submission" date="2020-09" db="EMBL/GenBank/DDBJ databases">
        <authorList>
            <person name="Sun Q."/>
            <person name="Ohkuma M."/>
        </authorList>
    </citation>
    <scope>NUCLEOTIDE SEQUENCE</scope>
    <source>
        <strain evidence="4">JCM 4790</strain>
    </source>
</reference>
<feature type="chain" id="PRO_5036794347" description="Htaa domain-containing protein" evidence="2">
    <location>
        <begin position="27"/>
        <end position="334"/>
    </location>
</feature>
<protein>
    <recommendedName>
        <fullName evidence="3">Htaa domain-containing protein</fullName>
    </recommendedName>
</protein>
<feature type="domain" description="Htaa" evidence="3">
    <location>
        <begin position="69"/>
        <end position="174"/>
    </location>
</feature>
<comment type="caution">
    <text evidence="4">The sequence shown here is derived from an EMBL/GenBank/DDBJ whole genome shotgun (WGS) entry which is preliminary data.</text>
</comment>
<feature type="signal peptide" evidence="2">
    <location>
        <begin position="1"/>
        <end position="26"/>
    </location>
</feature>
<accession>A0A918U3P5</accession>
<reference evidence="4" key="1">
    <citation type="journal article" date="2014" name="Int. J. Syst. Evol. Microbiol.">
        <title>Complete genome sequence of Corynebacterium casei LMG S-19264T (=DSM 44701T), isolated from a smear-ripened cheese.</title>
        <authorList>
            <consortium name="US DOE Joint Genome Institute (JGI-PGF)"/>
            <person name="Walter F."/>
            <person name="Albersmeier A."/>
            <person name="Kalinowski J."/>
            <person name="Ruckert C."/>
        </authorList>
    </citation>
    <scope>NUCLEOTIDE SEQUENCE</scope>
    <source>
        <strain evidence="4">JCM 4790</strain>
    </source>
</reference>
<proteinExistence type="predicted"/>
<gene>
    <name evidence="4" type="ORF">GCM10010358_45390</name>
</gene>
<dbReference type="RefSeq" id="WP_190192125.1">
    <property type="nucleotide sequence ID" value="NZ_BMVU01000023.1"/>
</dbReference>